<sequence length="324" mass="37167">MQVQQVRLYSSKNGKENAVPEISIDNMYPVQEEIHSMSYKKVMRNVPQSIVLLTSAMFQTDTNSWLKRGVTCSSLLSVSLKPPILSFCLNRPSRMHDLLLQSQQFAINILGKHQAKLVDLFSSPAQDGLDQFLGIPHHVSKEGLPVLFDTPVLLCKTHCAHNVGDHSVWYGMVTGTLHENKMVEPVLHYYGSYHDIGERILTVPRCVFTQGPVISRLQIAWHCIKRHGLEGSLYCMKERFQKQFQSKEKDWHETIAMFYLKKVSIALKAEQNSEQTFEEFLQKNNNLVNLNDHLLHHYSVELISSPEAKEKYVPPDQKPFNSLH</sequence>
<dbReference type="GO" id="GO:0042602">
    <property type="term" value="F:riboflavin reductase (NADPH) activity"/>
    <property type="evidence" value="ECO:0007669"/>
    <property type="project" value="TreeGrafter"/>
</dbReference>
<evidence type="ECO:0000256" key="1">
    <source>
        <dbReference type="ARBA" id="ARBA00023002"/>
    </source>
</evidence>
<dbReference type="InterPro" id="IPR002563">
    <property type="entry name" value="Flavin_Rdtase-like_dom"/>
</dbReference>
<proteinExistence type="predicted"/>
<accession>A0A812BZ01</accession>
<comment type="caution">
    <text evidence="3">The sequence shown here is derived from an EMBL/GenBank/DDBJ whole genome shotgun (WGS) entry which is preliminary data.</text>
</comment>
<dbReference type="SMART" id="SM00903">
    <property type="entry name" value="Flavin_Reduct"/>
    <property type="match status" value="1"/>
</dbReference>
<keyword evidence="1" id="KW-0560">Oxidoreductase</keyword>
<dbReference type="InterPro" id="IPR012349">
    <property type="entry name" value="Split_barrel_FMN-bd"/>
</dbReference>
<evidence type="ECO:0000313" key="4">
    <source>
        <dbReference type="Proteomes" id="UP000597762"/>
    </source>
</evidence>
<dbReference type="InterPro" id="IPR050268">
    <property type="entry name" value="NADH-dep_flavin_reductase"/>
</dbReference>
<evidence type="ECO:0000259" key="2">
    <source>
        <dbReference type="SMART" id="SM00903"/>
    </source>
</evidence>
<dbReference type="EMBL" id="CAHIKZ030001001">
    <property type="protein sequence ID" value="CAE1248553.1"/>
    <property type="molecule type" value="Genomic_DNA"/>
</dbReference>
<dbReference type="OrthoDB" id="2015405at2759"/>
<protein>
    <recommendedName>
        <fullName evidence="2">Flavin reductase like domain-containing protein</fullName>
    </recommendedName>
</protein>
<dbReference type="SUPFAM" id="SSF50475">
    <property type="entry name" value="FMN-binding split barrel"/>
    <property type="match status" value="1"/>
</dbReference>
<dbReference type="Pfam" id="PF01613">
    <property type="entry name" value="Flavin_Reduct"/>
    <property type="match status" value="1"/>
</dbReference>
<dbReference type="GO" id="GO:0010181">
    <property type="term" value="F:FMN binding"/>
    <property type="evidence" value="ECO:0007669"/>
    <property type="project" value="InterPro"/>
</dbReference>
<name>A0A812BZ01_ACAPH</name>
<organism evidence="3 4">
    <name type="scientific">Acanthosepion pharaonis</name>
    <name type="common">Pharaoh cuttlefish</name>
    <name type="synonym">Sepia pharaonis</name>
    <dbReference type="NCBI Taxonomy" id="158019"/>
    <lineage>
        <taxon>Eukaryota</taxon>
        <taxon>Metazoa</taxon>
        <taxon>Spiralia</taxon>
        <taxon>Lophotrochozoa</taxon>
        <taxon>Mollusca</taxon>
        <taxon>Cephalopoda</taxon>
        <taxon>Coleoidea</taxon>
        <taxon>Decapodiformes</taxon>
        <taxon>Sepiida</taxon>
        <taxon>Sepiina</taxon>
        <taxon>Sepiidae</taxon>
        <taxon>Acanthosepion</taxon>
    </lineage>
</organism>
<gene>
    <name evidence="3" type="ORF">SPHA_26222</name>
</gene>
<reference evidence="3" key="1">
    <citation type="submission" date="2021-01" db="EMBL/GenBank/DDBJ databases">
        <authorList>
            <person name="Li R."/>
            <person name="Bekaert M."/>
        </authorList>
    </citation>
    <scope>NUCLEOTIDE SEQUENCE</scope>
    <source>
        <strain evidence="3">Farmed</strain>
    </source>
</reference>
<dbReference type="Gene3D" id="2.30.110.10">
    <property type="entry name" value="Electron Transport, Fmn-binding Protein, Chain A"/>
    <property type="match status" value="1"/>
</dbReference>
<evidence type="ECO:0000313" key="3">
    <source>
        <dbReference type="EMBL" id="CAE1248553.1"/>
    </source>
</evidence>
<feature type="domain" description="Flavin reductase like" evidence="2">
    <location>
        <begin position="43"/>
        <end position="195"/>
    </location>
</feature>
<dbReference type="Proteomes" id="UP000597762">
    <property type="component" value="Unassembled WGS sequence"/>
</dbReference>
<dbReference type="PANTHER" id="PTHR30466:SF1">
    <property type="entry name" value="FMN REDUCTASE (NADH) RUTF"/>
    <property type="match status" value="1"/>
</dbReference>
<dbReference type="AlphaFoldDB" id="A0A812BZ01"/>
<keyword evidence="4" id="KW-1185">Reference proteome</keyword>
<dbReference type="PANTHER" id="PTHR30466">
    <property type="entry name" value="FLAVIN REDUCTASE"/>
    <property type="match status" value="1"/>
</dbReference>